<dbReference type="EMBL" id="KB445818">
    <property type="protein sequence ID" value="EMD31482.1"/>
    <property type="molecule type" value="Genomic_DNA"/>
</dbReference>
<sequence length="186" mass="21693">MSMRPRPQTTHGGRTPAQEIAARYRATHVEKDKTRGRRPSYTGSAQDGRTGYYSWRVGESSSPRVRVRFSQVDAMEDARREAYGMMLRGGHGNYDIMCDRPGCGNVLRDLQALAAHLHLHNIENQYQNRFPPYVAVSQWPSRPNHRRSQYSERYPSADLLARRKRRTRIWDKLARWSCVRTPLYDD</sequence>
<dbReference type="OrthoDB" id="3258262at2759"/>
<evidence type="ECO:0000259" key="2">
    <source>
        <dbReference type="PROSITE" id="PS00028"/>
    </source>
</evidence>
<gene>
    <name evidence="3" type="ORF">CERSUDRAFT_119706</name>
</gene>
<proteinExistence type="predicted"/>
<dbReference type="PROSITE" id="PS00028">
    <property type="entry name" value="ZINC_FINGER_C2H2_1"/>
    <property type="match status" value="1"/>
</dbReference>
<dbReference type="AlphaFoldDB" id="M2QZT6"/>
<name>M2QZT6_CERS8</name>
<dbReference type="InterPro" id="IPR013087">
    <property type="entry name" value="Znf_C2H2_type"/>
</dbReference>
<evidence type="ECO:0000313" key="3">
    <source>
        <dbReference type="EMBL" id="EMD31482.1"/>
    </source>
</evidence>
<keyword evidence="4" id="KW-1185">Reference proteome</keyword>
<protein>
    <recommendedName>
        <fullName evidence="2">C2H2-type domain-containing protein</fullName>
    </recommendedName>
</protein>
<feature type="domain" description="C2H2-type" evidence="2">
    <location>
        <begin position="98"/>
        <end position="120"/>
    </location>
</feature>
<evidence type="ECO:0000313" key="4">
    <source>
        <dbReference type="Proteomes" id="UP000016930"/>
    </source>
</evidence>
<accession>M2QZT6</accession>
<reference evidence="3 4" key="1">
    <citation type="journal article" date="2012" name="Proc. Natl. Acad. Sci. U.S.A.">
        <title>Comparative genomics of Ceriporiopsis subvermispora and Phanerochaete chrysosporium provide insight into selective ligninolysis.</title>
        <authorList>
            <person name="Fernandez-Fueyo E."/>
            <person name="Ruiz-Duenas F.J."/>
            <person name="Ferreira P."/>
            <person name="Floudas D."/>
            <person name="Hibbett D.S."/>
            <person name="Canessa P."/>
            <person name="Larrondo L.F."/>
            <person name="James T.Y."/>
            <person name="Seelenfreund D."/>
            <person name="Lobos S."/>
            <person name="Polanco R."/>
            <person name="Tello M."/>
            <person name="Honda Y."/>
            <person name="Watanabe T."/>
            <person name="Watanabe T."/>
            <person name="Ryu J.S."/>
            <person name="Kubicek C.P."/>
            <person name="Schmoll M."/>
            <person name="Gaskell J."/>
            <person name="Hammel K.E."/>
            <person name="St John F.J."/>
            <person name="Vanden Wymelenberg A."/>
            <person name="Sabat G."/>
            <person name="Splinter BonDurant S."/>
            <person name="Syed K."/>
            <person name="Yadav J.S."/>
            <person name="Doddapaneni H."/>
            <person name="Subramanian V."/>
            <person name="Lavin J.L."/>
            <person name="Oguiza J.A."/>
            <person name="Perez G."/>
            <person name="Pisabarro A.G."/>
            <person name="Ramirez L."/>
            <person name="Santoyo F."/>
            <person name="Master E."/>
            <person name="Coutinho P.M."/>
            <person name="Henrissat B."/>
            <person name="Lombard V."/>
            <person name="Magnuson J.K."/>
            <person name="Kuees U."/>
            <person name="Hori C."/>
            <person name="Igarashi K."/>
            <person name="Samejima M."/>
            <person name="Held B.W."/>
            <person name="Barry K.W."/>
            <person name="LaButti K.M."/>
            <person name="Lapidus A."/>
            <person name="Lindquist E.A."/>
            <person name="Lucas S.M."/>
            <person name="Riley R."/>
            <person name="Salamov A.A."/>
            <person name="Hoffmeister D."/>
            <person name="Schwenk D."/>
            <person name="Hadar Y."/>
            <person name="Yarden O."/>
            <person name="de Vries R.P."/>
            <person name="Wiebenga A."/>
            <person name="Stenlid J."/>
            <person name="Eastwood D."/>
            <person name="Grigoriev I.V."/>
            <person name="Berka R.M."/>
            <person name="Blanchette R.A."/>
            <person name="Kersten P."/>
            <person name="Martinez A.T."/>
            <person name="Vicuna R."/>
            <person name="Cullen D."/>
        </authorList>
    </citation>
    <scope>NUCLEOTIDE SEQUENCE [LARGE SCALE GENOMIC DNA]</scope>
    <source>
        <strain evidence="3 4">B</strain>
    </source>
</reference>
<organism evidence="3 4">
    <name type="scientific">Ceriporiopsis subvermispora (strain B)</name>
    <name type="common">White-rot fungus</name>
    <name type="synonym">Gelatoporia subvermispora</name>
    <dbReference type="NCBI Taxonomy" id="914234"/>
    <lineage>
        <taxon>Eukaryota</taxon>
        <taxon>Fungi</taxon>
        <taxon>Dikarya</taxon>
        <taxon>Basidiomycota</taxon>
        <taxon>Agaricomycotina</taxon>
        <taxon>Agaricomycetes</taxon>
        <taxon>Polyporales</taxon>
        <taxon>Gelatoporiaceae</taxon>
        <taxon>Gelatoporia</taxon>
    </lineage>
</organism>
<dbReference type="Proteomes" id="UP000016930">
    <property type="component" value="Unassembled WGS sequence"/>
</dbReference>
<feature type="region of interest" description="Disordered" evidence="1">
    <location>
        <begin position="29"/>
        <end position="48"/>
    </location>
</feature>
<evidence type="ECO:0000256" key="1">
    <source>
        <dbReference type="SAM" id="MobiDB-lite"/>
    </source>
</evidence>
<dbReference type="HOGENOM" id="CLU_1454212_0_0_1"/>
<feature type="region of interest" description="Disordered" evidence="1">
    <location>
        <begin position="1"/>
        <end position="20"/>
    </location>
</feature>